<feature type="non-terminal residue" evidence="3">
    <location>
        <position position="86"/>
    </location>
</feature>
<sequence length="86" mass="8695">VGVITLRISQLSQATTAARRLQDVLLPHPADRAPGTEPLPATGDLTAEGVGHSADGHLILAPVDLTVRPGELVAVTGPTGSGKTTL</sequence>
<reference evidence="3" key="1">
    <citation type="submission" date="2020-01" db="EMBL/GenBank/DDBJ databases">
        <title>Insect and environment-associated Actinomycetes.</title>
        <authorList>
            <person name="Currrie C."/>
            <person name="Chevrette M."/>
            <person name="Carlson C."/>
            <person name="Stubbendieck R."/>
            <person name="Wendt-Pienkowski E."/>
        </authorList>
    </citation>
    <scope>NUCLEOTIDE SEQUENCE</scope>
    <source>
        <strain evidence="3">SID7499</strain>
    </source>
</reference>
<feature type="domain" description="ABC transporter" evidence="2">
    <location>
        <begin position="61"/>
        <end position="86"/>
    </location>
</feature>
<feature type="non-terminal residue" evidence="3">
    <location>
        <position position="1"/>
    </location>
</feature>
<name>A0A6G3XNQ0_9ACTN</name>
<keyword evidence="3" id="KW-0547">Nucleotide-binding</keyword>
<dbReference type="InterPro" id="IPR003439">
    <property type="entry name" value="ABC_transporter-like_ATP-bd"/>
</dbReference>
<dbReference type="AlphaFoldDB" id="A0A6G3XNQ0"/>
<proteinExistence type="predicted"/>
<dbReference type="GO" id="GO:0005524">
    <property type="term" value="F:ATP binding"/>
    <property type="evidence" value="ECO:0007669"/>
    <property type="project" value="UniProtKB-KW"/>
</dbReference>
<evidence type="ECO:0000259" key="2">
    <source>
        <dbReference type="Pfam" id="PF00005"/>
    </source>
</evidence>
<dbReference type="CDD" id="cd00267">
    <property type="entry name" value="ABC_ATPase"/>
    <property type="match status" value="1"/>
</dbReference>
<accession>A0A6G3XNQ0</accession>
<keyword evidence="3" id="KW-0067">ATP-binding</keyword>
<dbReference type="SUPFAM" id="SSF52540">
    <property type="entry name" value="P-loop containing nucleoside triphosphate hydrolases"/>
    <property type="match status" value="1"/>
</dbReference>
<comment type="caution">
    <text evidence="3">The sequence shown here is derived from an EMBL/GenBank/DDBJ whole genome shotgun (WGS) entry which is preliminary data.</text>
</comment>
<dbReference type="GO" id="GO:0016887">
    <property type="term" value="F:ATP hydrolysis activity"/>
    <property type="evidence" value="ECO:0007669"/>
    <property type="project" value="InterPro"/>
</dbReference>
<feature type="region of interest" description="Disordered" evidence="1">
    <location>
        <begin position="28"/>
        <end position="50"/>
    </location>
</feature>
<dbReference type="InterPro" id="IPR027417">
    <property type="entry name" value="P-loop_NTPase"/>
</dbReference>
<evidence type="ECO:0000256" key="1">
    <source>
        <dbReference type="SAM" id="MobiDB-lite"/>
    </source>
</evidence>
<evidence type="ECO:0000313" key="3">
    <source>
        <dbReference type="EMBL" id="NEE19212.1"/>
    </source>
</evidence>
<gene>
    <name evidence="3" type="ORF">G3M58_73695</name>
</gene>
<dbReference type="Pfam" id="PF00005">
    <property type="entry name" value="ABC_tran"/>
    <property type="match status" value="1"/>
</dbReference>
<protein>
    <submittedName>
        <fullName evidence="3">ABC transporter ATP-binding protein</fullName>
    </submittedName>
</protein>
<organism evidence="3">
    <name type="scientific">Streptomyces sp. SID7499</name>
    <dbReference type="NCBI Taxonomy" id="2706086"/>
    <lineage>
        <taxon>Bacteria</taxon>
        <taxon>Bacillati</taxon>
        <taxon>Actinomycetota</taxon>
        <taxon>Actinomycetes</taxon>
        <taxon>Kitasatosporales</taxon>
        <taxon>Streptomycetaceae</taxon>
        <taxon>Streptomyces</taxon>
    </lineage>
</organism>
<dbReference type="Gene3D" id="3.40.50.300">
    <property type="entry name" value="P-loop containing nucleotide triphosphate hydrolases"/>
    <property type="match status" value="1"/>
</dbReference>
<dbReference type="EMBL" id="JAAGMN010007811">
    <property type="protein sequence ID" value="NEE19212.1"/>
    <property type="molecule type" value="Genomic_DNA"/>
</dbReference>